<dbReference type="EMBL" id="ANOG01001086">
    <property type="protein sequence ID" value="EMI15462.1"/>
    <property type="molecule type" value="Genomic_DNA"/>
</dbReference>
<sequence>MRNKSLILLLACVCGTIAAVGISQWMQARGTTSEAAPTVDIFVAAKAIDIGEQITGDKIRLEPWPADRIPEGSVGDLGMLDGKFAKQKFYTGEPVMPVKLMDTNTATAPKGYSVVAMRADAENSISNLVQPGDRVNVMAFFTKSELIPRTMTKTVLTGVRVFAIDGNTDRLEGDEKPTSARTIQLSIRSDDVDAWTYANELGKIRLSLGNPGDYEEPTSEEGPSPAASSFLKWLADYQTAQDRRREEMNRPVATPVVAPATPAATETAAEPKKRKEGFKMLKMVEGRMIEYWIAPNEVPVVMSDTGPTGSNGQEAIESEADSQEDSPIGDAPAGHQPGAPGDYSHLNGADSPFFQPSGERGNSASDY</sequence>
<keyword evidence="4" id="KW-1185">Reference proteome</keyword>
<dbReference type="OrthoDB" id="281109at2"/>
<dbReference type="Pfam" id="PF16976">
    <property type="entry name" value="RcpC"/>
    <property type="match status" value="1"/>
</dbReference>
<reference evidence="3 4" key="1">
    <citation type="journal article" date="2013" name="Mar. Genomics">
        <title>Expression of sulfatases in Rhodopirellula baltica and the diversity of sulfatases in the genus Rhodopirellula.</title>
        <authorList>
            <person name="Wegner C.E."/>
            <person name="Richter-Heitmann T."/>
            <person name="Klindworth A."/>
            <person name="Klockow C."/>
            <person name="Richter M."/>
            <person name="Achstetter T."/>
            <person name="Glockner F.O."/>
            <person name="Harder J."/>
        </authorList>
    </citation>
    <scope>NUCLEOTIDE SEQUENCE [LARGE SCALE GENOMIC DNA]</scope>
    <source>
        <strain evidence="3 4">SM1</strain>
    </source>
</reference>
<dbReference type="PATRIC" id="fig|1265738.3.peg.7612"/>
<gene>
    <name evidence="3" type="ORF">RMSM_07622</name>
</gene>
<evidence type="ECO:0000313" key="3">
    <source>
        <dbReference type="EMBL" id="EMI15462.1"/>
    </source>
</evidence>
<evidence type="ECO:0000259" key="2">
    <source>
        <dbReference type="SMART" id="SM00858"/>
    </source>
</evidence>
<dbReference type="Pfam" id="PF08666">
    <property type="entry name" value="SAF"/>
    <property type="match status" value="1"/>
</dbReference>
<dbReference type="NCBIfam" id="TIGR03177">
    <property type="entry name" value="pilus_cpaB"/>
    <property type="match status" value="1"/>
</dbReference>
<dbReference type="Proteomes" id="UP000011991">
    <property type="component" value="Unassembled WGS sequence"/>
</dbReference>
<dbReference type="RefSeq" id="WP_008709154.1">
    <property type="nucleotide sequence ID" value="NZ_ANOG01001086.1"/>
</dbReference>
<feature type="compositionally biased region" description="Low complexity" evidence="1">
    <location>
        <begin position="251"/>
        <end position="268"/>
    </location>
</feature>
<evidence type="ECO:0000256" key="1">
    <source>
        <dbReference type="SAM" id="MobiDB-lite"/>
    </source>
</evidence>
<proteinExistence type="predicted"/>
<organism evidence="3 4">
    <name type="scientific">Rhodopirellula maiorica SM1</name>
    <dbReference type="NCBI Taxonomy" id="1265738"/>
    <lineage>
        <taxon>Bacteria</taxon>
        <taxon>Pseudomonadati</taxon>
        <taxon>Planctomycetota</taxon>
        <taxon>Planctomycetia</taxon>
        <taxon>Pirellulales</taxon>
        <taxon>Pirellulaceae</taxon>
        <taxon>Novipirellula</taxon>
    </lineage>
</organism>
<feature type="domain" description="SAF" evidence="2">
    <location>
        <begin position="39"/>
        <end position="101"/>
    </location>
</feature>
<dbReference type="InterPro" id="IPR031571">
    <property type="entry name" value="RcpC_dom"/>
</dbReference>
<dbReference type="AlphaFoldDB" id="M5RJB1"/>
<protein>
    <submittedName>
        <fullName evidence="3">Flp pilus assembly protein CpaB</fullName>
    </submittedName>
</protein>
<accession>M5RJB1</accession>
<feature type="region of interest" description="Disordered" evidence="1">
    <location>
        <begin position="241"/>
        <end position="272"/>
    </location>
</feature>
<dbReference type="InterPro" id="IPR017592">
    <property type="entry name" value="Pilus_assmbl_Flp-typ_CpaB"/>
</dbReference>
<comment type="caution">
    <text evidence="3">The sequence shown here is derived from an EMBL/GenBank/DDBJ whole genome shotgun (WGS) entry which is preliminary data.</text>
</comment>
<dbReference type="SMART" id="SM00858">
    <property type="entry name" value="SAF"/>
    <property type="match status" value="1"/>
</dbReference>
<dbReference type="InterPro" id="IPR013974">
    <property type="entry name" value="SAF"/>
</dbReference>
<feature type="region of interest" description="Disordered" evidence="1">
    <location>
        <begin position="302"/>
        <end position="367"/>
    </location>
</feature>
<dbReference type="CDD" id="cd11614">
    <property type="entry name" value="SAF_CpaB_FlgA_like"/>
    <property type="match status" value="1"/>
</dbReference>
<name>M5RJB1_9BACT</name>
<evidence type="ECO:0000313" key="4">
    <source>
        <dbReference type="Proteomes" id="UP000011991"/>
    </source>
</evidence>